<keyword evidence="6" id="KW-0479">Metal-binding</keyword>
<feature type="chain" id="PRO_5045468080" description="Angiotensin-converting enzyme" evidence="7">
    <location>
        <begin position="25"/>
        <end position="437"/>
    </location>
</feature>
<keyword evidence="3 5" id="KW-1015">Disulfide bond</keyword>
<comment type="cofactor">
    <cofactor evidence="6">
        <name>Zn(2+)</name>
        <dbReference type="ChEBI" id="CHEBI:29105"/>
    </cofactor>
    <text evidence="6">Binds 1 zinc ion per subunit.</text>
</comment>
<dbReference type="RefSeq" id="XP_022245726.1">
    <property type="nucleotide sequence ID" value="XM_022390018.1"/>
</dbReference>
<protein>
    <recommendedName>
        <fullName evidence="6">Angiotensin-converting enzyme</fullName>
        <ecNumber evidence="6">3.4.-.-</ecNumber>
    </recommendedName>
</protein>
<keyword evidence="6" id="KW-0645">Protease</keyword>
<dbReference type="InterPro" id="IPR001548">
    <property type="entry name" value="Peptidase_M2"/>
</dbReference>
<evidence type="ECO:0000313" key="9">
    <source>
        <dbReference type="RefSeq" id="XP_022245726.1"/>
    </source>
</evidence>
<keyword evidence="6" id="KW-0121">Carboxypeptidase</keyword>
<evidence type="ECO:0000256" key="6">
    <source>
        <dbReference type="RuleBase" id="RU361144"/>
    </source>
</evidence>
<dbReference type="Proteomes" id="UP000694941">
    <property type="component" value="Unplaced"/>
</dbReference>
<keyword evidence="8" id="KW-1185">Reference proteome</keyword>
<keyword evidence="2 7" id="KW-0732">Signal</keyword>
<gene>
    <name evidence="9" type="primary">LOC106462698</name>
</gene>
<evidence type="ECO:0000256" key="4">
    <source>
        <dbReference type="ARBA" id="ARBA00023180"/>
    </source>
</evidence>
<sequence length="437" mass="50437">MKKVNFLSSVLLLMQFTMTHFSDAHLQATFVDRYKDVGELWRTQMEIEDVTTTAERLWKETSDLYRQLHAFVRHRLLLRYGPSIVQDKGPVPVHLLGGLWGETWSGILDILQPSEITSSQTNVPTVNEFYKTAERFFSSMDLFNMTSTFWRKSMLTAPSDGRLVDCHGSAYDIGKEDDYRIRMCTQLNMEGLHRVFHEMGHVQYYMAYRFQPVIFRSGATSALHEALGETMAESALSPDCMRRQNISLIPESVSEDDISLLLRHALKKIAFLPWALVVDKWRYDVFSGAISPGEMNTRWWKLREKFQGVKPPVLRTEKDFDPGSKYHIANNIPYLRYYFSTFLQYQLLEDLCSEVPSEANKALHRCCLFGSTQAGHKLKTLMSLGSSLPWPRVASQFFRHGKLTAAPLLAYFRPLKEWLIEENRKTGATVGWFLSLN</sequence>
<dbReference type="Pfam" id="PF01401">
    <property type="entry name" value="Peptidase_M2"/>
    <property type="match status" value="1"/>
</dbReference>
<evidence type="ECO:0000256" key="1">
    <source>
        <dbReference type="ARBA" id="ARBA00008139"/>
    </source>
</evidence>
<evidence type="ECO:0000256" key="3">
    <source>
        <dbReference type="ARBA" id="ARBA00023157"/>
    </source>
</evidence>
<dbReference type="PRINTS" id="PR00791">
    <property type="entry name" value="PEPDIPTASEA"/>
</dbReference>
<evidence type="ECO:0000256" key="2">
    <source>
        <dbReference type="ARBA" id="ARBA00022729"/>
    </source>
</evidence>
<keyword evidence="6" id="KW-0378">Hydrolase</keyword>
<comment type="similarity">
    <text evidence="1 5 6">Belongs to the peptidase M2 family.</text>
</comment>
<keyword evidence="6" id="KW-0482">Metalloprotease</keyword>
<dbReference type="CDD" id="cd06461">
    <property type="entry name" value="M2_ACE"/>
    <property type="match status" value="1"/>
</dbReference>
<evidence type="ECO:0000313" key="8">
    <source>
        <dbReference type="Proteomes" id="UP000694941"/>
    </source>
</evidence>
<comment type="caution">
    <text evidence="5">Lacks conserved residue(s) required for the propagation of feature annotation.</text>
</comment>
<dbReference type="GeneID" id="106462698"/>
<keyword evidence="4 6" id="KW-0325">Glycoprotein</keyword>
<keyword evidence="6" id="KW-0862">Zinc</keyword>
<proteinExistence type="inferred from homology"/>
<feature type="signal peptide" evidence="7">
    <location>
        <begin position="1"/>
        <end position="24"/>
    </location>
</feature>
<evidence type="ECO:0000256" key="5">
    <source>
        <dbReference type="PROSITE-ProRule" id="PRU01355"/>
    </source>
</evidence>
<dbReference type="PROSITE" id="PS52011">
    <property type="entry name" value="PEPTIDASE_M2"/>
    <property type="match status" value="1"/>
</dbReference>
<accession>A0ABM1SQ20</accession>
<evidence type="ECO:0000256" key="7">
    <source>
        <dbReference type="SAM" id="SignalP"/>
    </source>
</evidence>
<feature type="disulfide bond" evidence="5">
    <location>
        <begin position="166"/>
        <end position="184"/>
    </location>
</feature>
<dbReference type="EC" id="3.4.-.-" evidence="6"/>
<organism evidence="8 9">
    <name type="scientific">Limulus polyphemus</name>
    <name type="common">Atlantic horseshoe crab</name>
    <dbReference type="NCBI Taxonomy" id="6850"/>
    <lineage>
        <taxon>Eukaryota</taxon>
        <taxon>Metazoa</taxon>
        <taxon>Ecdysozoa</taxon>
        <taxon>Arthropoda</taxon>
        <taxon>Chelicerata</taxon>
        <taxon>Merostomata</taxon>
        <taxon>Xiphosura</taxon>
        <taxon>Limulidae</taxon>
        <taxon>Limulus</taxon>
    </lineage>
</organism>
<dbReference type="PANTHER" id="PTHR10514">
    <property type="entry name" value="ANGIOTENSIN-CONVERTING ENZYME"/>
    <property type="match status" value="1"/>
</dbReference>
<dbReference type="SUPFAM" id="SSF55486">
    <property type="entry name" value="Metalloproteases ('zincins'), catalytic domain"/>
    <property type="match status" value="1"/>
</dbReference>
<dbReference type="PANTHER" id="PTHR10514:SF27">
    <property type="entry name" value="ANGIOTENSIN-CONVERTING ENZYME"/>
    <property type="match status" value="1"/>
</dbReference>
<name>A0ABM1SQ20_LIMPO</name>
<reference evidence="9" key="1">
    <citation type="submission" date="2025-08" db="UniProtKB">
        <authorList>
            <consortium name="RefSeq"/>
        </authorList>
    </citation>
    <scope>IDENTIFICATION</scope>
    <source>
        <tissue evidence="9">Muscle</tissue>
    </source>
</reference>
<dbReference type="Gene3D" id="1.10.1370.30">
    <property type="match status" value="1"/>
</dbReference>